<evidence type="ECO:0000313" key="2">
    <source>
        <dbReference type="Proteomes" id="UP001438707"/>
    </source>
</evidence>
<protein>
    <submittedName>
        <fullName evidence="1">Uncharacterized protein</fullName>
    </submittedName>
</protein>
<dbReference type="AlphaFoldDB" id="A0AAW1RRM3"/>
<organism evidence="1 2">
    <name type="scientific">Apatococcus lobatus</name>
    <dbReference type="NCBI Taxonomy" id="904363"/>
    <lineage>
        <taxon>Eukaryota</taxon>
        <taxon>Viridiplantae</taxon>
        <taxon>Chlorophyta</taxon>
        <taxon>core chlorophytes</taxon>
        <taxon>Trebouxiophyceae</taxon>
        <taxon>Chlorellales</taxon>
        <taxon>Chlorellaceae</taxon>
        <taxon>Apatococcus</taxon>
    </lineage>
</organism>
<sequence>MGDSFQAENKKTLGLLRRTAACSEASRPPGIDDAAAAPLALDTATRIVPLCIEHRQLRAELERKFEVHVAVFLVDGMAACKVMGNDYKLRKQSSAVTSSTYT</sequence>
<proteinExistence type="predicted"/>
<dbReference type="EMBL" id="JALJOS010000007">
    <property type="protein sequence ID" value="KAK9836805.1"/>
    <property type="molecule type" value="Genomic_DNA"/>
</dbReference>
<name>A0AAW1RRM3_9CHLO</name>
<evidence type="ECO:0000313" key="1">
    <source>
        <dbReference type="EMBL" id="KAK9836805.1"/>
    </source>
</evidence>
<accession>A0AAW1RRM3</accession>
<gene>
    <name evidence="1" type="ORF">WJX74_008446</name>
</gene>
<dbReference type="Proteomes" id="UP001438707">
    <property type="component" value="Unassembled WGS sequence"/>
</dbReference>
<reference evidence="1 2" key="1">
    <citation type="journal article" date="2024" name="Nat. Commun.">
        <title>Phylogenomics reveals the evolutionary origins of lichenization in chlorophyte algae.</title>
        <authorList>
            <person name="Puginier C."/>
            <person name="Libourel C."/>
            <person name="Otte J."/>
            <person name="Skaloud P."/>
            <person name="Haon M."/>
            <person name="Grisel S."/>
            <person name="Petersen M."/>
            <person name="Berrin J.G."/>
            <person name="Delaux P.M."/>
            <person name="Dal Grande F."/>
            <person name="Keller J."/>
        </authorList>
    </citation>
    <scope>NUCLEOTIDE SEQUENCE [LARGE SCALE GENOMIC DNA]</scope>
    <source>
        <strain evidence="1 2">SAG 2145</strain>
    </source>
</reference>
<keyword evidence="2" id="KW-1185">Reference proteome</keyword>
<comment type="caution">
    <text evidence="1">The sequence shown here is derived from an EMBL/GenBank/DDBJ whole genome shotgun (WGS) entry which is preliminary data.</text>
</comment>